<reference evidence="1 2" key="1">
    <citation type="journal article" date="2018" name="PLoS Genet.">
        <title>Population sequencing reveals clonal diversity and ancestral inbreeding in the grapevine cultivar Chardonnay.</title>
        <authorList>
            <person name="Roach M.J."/>
            <person name="Johnson D.L."/>
            <person name="Bohlmann J."/>
            <person name="van Vuuren H.J."/>
            <person name="Jones S.J."/>
            <person name="Pretorius I.S."/>
            <person name="Schmidt S.A."/>
            <person name="Borneman A.R."/>
        </authorList>
    </citation>
    <scope>NUCLEOTIDE SEQUENCE [LARGE SCALE GENOMIC DNA]</scope>
    <source>
        <strain evidence="2">cv. Chardonnay</strain>
        <tissue evidence="1">Leaf</tissue>
    </source>
</reference>
<evidence type="ECO:0000313" key="2">
    <source>
        <dbReference type="Proteomes" id="UP000288805"/>
    </source>
</evidence>
<dbReference type="Proteomes" id="UP000288805">
    <property type="component" value="Unassembled WGS sequence"/>
</dbReference>
<proteinExistence type="predicted"/>
<dbReference type="AlphaFoldDB" id="A0A438D7Q8"/>
<protein>
    <submittedName>
        <fullName evidence="1">Uncharacterized protein</fullName>
    </submittedName>
</protein>
<gene>
    <name evidence="1" type="ORF">CK203_105802</name>
</gene>
<evidence type="ECO:0000313" key="1">
    <source>
        <dbReference type="EMBL" id="RVW31486.1"/>
    </source>
</evidence>
<name>A0A438D7Q8_VITVI</name>
<dbReference type="EMBL" id="QGNW01001753">
    <property type="protein sequence ID" value="RVW31486.1"/>
    <property type="molecule type" value="Genomic_DNA"/>
</dbReference>
<sequence length="159" mass="18531">MQVFIWPFFCLHDKTEHGAKSSRSYCSLTRHPISELSEQEFHARFYLPYSISIYLSNEEASSMIYFTKEQFAAGLCLPHFFLVKQFLHFSQIPLAFIHPNIIRILMGCSVLDTLYQLDLSLLEVLFVYTTKMSVKKRFSLSFHIPSLQFIIGLQDFSKG</sequence>
<accession>A0A438D7Q8</accession>
<comment type="caution">
    <text evidence="1">The sequence shown here is derived from an EMBL/GenBank/DDBJ whole genome shotgun (WGS) entry which is preliminary data.</text>
</comment>
<organism evidence="1 2">
    <name type="scientific">Vitis vinifera</name>
    <name type="common">Grape</name>
    <dbReference type="NCBI Taxonomy" id="29760"/>
    <lineage>
        <taxon>Eukaryota</taxon>
        <taxon>Viridiplantae</taxon>
        <taxon>Streptophyta</taxon>
        <taxon>Embryophyta</taxon>
        <taxon>Tracheophyta</taxon>
        <taxon>Spermatophyta</taxon>
        <taxon>Magnoliopsida</taxon>
        <taxon>eudicotyledons</taxon>
        <taxon>Gunneridae</taxon>
        <taxon>Pentapetalae</taxon>
        <taxon>rosids</taxon>
        <taxon>Vitales</taxon>
        <taxon>Vitaceae</taxon>
        <taxon>Viteae</taxon>
        <taxon>Vitis</taxon>
    </lineage>
</organism>